<evidence type="ECO:0000259" key="8">
    <source>
        <dbReference type="Pfam" id="PF13761"/>
    </source>
</evidence>
<dbReference type="GO" id="GO:0016491">
    <property type="term" value="F:oxidoreductase activity"/>
    <property type="evidence" value="ECO:0007669"/>
    <property type="project" value="UniProtKB-KW"/>
</dbReference>
<dbReference type="Proteomes" id="UP001211907">
    <property type="component" value="Unassembled WGS sequence"/>
</dbReference>
<keyword evidence="1" id="KW-0285">Flavoprotein</keyword>
<feature type="domain" description="NAD-dependent epimerase/dehydratase" evidence="5">
    <location>
        <begin position="644"/>
        <end position="876"/>
    </location>
</feature>
<dbReference type="Gene3D" id="3.40.50.720">
    <property type="entry name" value="NAD(P)-binding Rossmann-like Domain"/>
    <property type="match status" value="1"/>
</dbReference>
<dbReference type="SUPFAM" id="SSF51735">
    <property type="entry name" value="NAD(P)-binding Rossmann-fold domains"/>
    <property type="match status" value="1"/>
</dbReference>
<evidence type="ECO:0000313" key="9">
    <source>
        <dbReference type="EMBL" id="KAJ3123342.1"/>
    </source>
</evidence>
<dbReference type="Gene3D" id="3.50.50.60">
    <property type="entry name" value="FAD/NAD(P)-binding domain"/>
    <property type="match status" value="1"/>
</dbReference>
<evidence type="ECO:0000256" key="4">
    <source>
        <dbReference type="SAM" id="SignalP"/>
    </source>
</evidence>
<dbReference type="Pfam" id="PF08338">
    <property type="entry name" value="DUF1731"/>
    <property type="match status" value="1"/>
</dbReference>
<accession>A0AAD5XGH0</accession>
<proteinExistence type="predicted"/>
<organism evidence="9 10">
    <name type="scientific">Physocladia obscura</name>
    <dbReference type="NCBI Taxonomy" id="109957"/>
    <lineage>
        <taxon>Eukaryota</taxon>
        <taxon>Fungi</taxon>
        <taxon>Fungi incertae sedis</taxon>
        <taxon>Chytridiomycota</taxon>
        <taxon>Chytridiomycota incertae sedis</taxon>
        <taxon>Chytridiomycetes</taxon>
        <taxon>Chytridiales</taxon>
        <taxon>Chytriomycetaceae</taxon>
        <taxon>Physocladia</taxon>
    </lineage>
</organism>
<dbReference type="EMBL" id="JADGJH010000744">
    <property type="protein sequence ID" value="KAJ3123342.1"/>
    <property type="molecule type" value="Genomic_DNA"/>
</dbReference>
<evidence type="ECO:0000313" key="10">
    <source>
        <dbReference type="Proteomes" id="UP001211907"/>
    </source>
</evidence>
<dbReference type="Pfam" id="PF01494">
    <property type="entry name" value="FAD_binding_3"/>
    <property type="match status" value="1"/>
</dbReference>
<feature type="domain" description="DUF1731" evidence="7">
    <location>
        <begin position="903"/>
        <end position="947"/>
    </location>
</feature>
<evidence type="ECO:0000259" key="7">
    <source>
        <dbReference type="Pfam" id="PF08338"/>
    </source>
</evidence>
<name>A0AAD5XGH0_9FUNG</name>
<dbReference type="InterPro" id="IPR001509">
    <property type="entry name" value="Epimerase_deHydtase"/>
</dbReference>
<dbReference type="InterPro" id="IPR036188">
    <property type="entry name" value="FAD/NAD-bd_sf"/>
</dbReference>
<dbReference type="Pfam" id="PF01370">
    <property type="entry name" value="Epimerase"/>
    <property type="match status" value="1"/>
</dbReference>
<dbReference type="SUPFAM" id="SSF51905">
    <property type="entry name" value="FAD/NAD(P)-binding domain"/>
    <property type="match status" value="1"/>
</dbReference>
<dbReference type="Pfam" id="PF13761">
    <property type="entry name" value="DUF4166"/>
    <property type="match status" value="1"/>
</dbReference>
<gene>
    <name evidence="9" type="ORF">HK100_011639</name>
</gene>
<keyword evidence="10" id="KW-1185">Reference proteome</keyword>
<evidence type="ECO:0000256" key="2">
    <source>
        <dbReference type="ARBA" id="ARBA00022827"/>
    </source>
</evidence>
<feature type="chain" id="PRO_5042219634" description="FAD-binding domain-containing protein" evidence="4">
    <location>
        <begin position="21"/>
        <end position="949"/>
    </location>
</feature>
<feature type="domain" description="FAD-binding" evidence="6">
    <location>
        <begin position="5"/>
        <end position="172"/>
    </location>
</feature>
<evidence type="ECO:0000259" key="5">
    <source>
        <dbReference type="Pfam" id="PF01370"/>
    </source>
</evidence>
<comment type="caution">
    <text evidence="9">The sequence shown here is derived from an EMBL/GenBank/DDBJ whole genome shotgun (WGS) entry which is preliminary data.</text>
</comment>
<dbReference type="GO" id="GO:0071949">
    <property type="term" value="F:FAD binding"/>
    <property type="evidence" value="ECO:0007669"/>
    <property type="project" value="InterPro"/>
</dbReference>
<keyword evidence="3" id="KW-0560">Oxidoreductase</keyword>
<dbReference type="AlphaFoldDB" id="A0AAD5XGH0"/>
<feature type="signal peptide" evidence="4">
    <location>
        <begin position="1"/>
        <end position="20"/>
    </location>
</feature>
<evidence type="ECO:0000256" key="1">
    <source>
        <dbReference type="ARBA" id="ARBA00022630"/>
    </source>
</evidence>
<dbReference type="PRINTS" id="PR00420">
    <property type="entry name" value="RNGMNOXGNASE"/>
</dbReference>
<dbReference type="PANTHER" id="PTHR11092">
    <property type="entry name" value="SUGAR NUCLEOTIDE EPIMERASE RELATED"/>
    <property type="match status" value="1"/>
</dbReference>
<reference evidence="9" key="1">
    <citation type="submission" date="2020-05" db="EMBL/GenBank/DDBJ databases">
        <title>Phylogenomic resolution of chytrid fungi.</title>
        <authorList>
            <person name="Stajich J.E."/>
            <person name="Amses K."/>
            <person name="Simmons R."/>
            <person name="Seto K."/>
            <person name="Myers J."/>
            <person name="Bonds A."/>
            <person name="Quandt C.A."/>
            <person name="Barry K."/>
            <person name="Liu P."/>
            <person name="Grigoriev I."/>
            <person name="Longcore J.E."/>
            <person name="James T.Y."/>
        </authorList>
    </citation>
    <scope>NUCLEOTIDE SEQUENCE</scope>
    <source>
        <strain evidence="9">JEL0513</strain>
    </source>
</reference>
<dbReference type="InterPro" id="IPR013549">
    <property type="entry name" value="DUF1731"/>
</dbReference>
<evidence type="ECO:0008006" key="11">
    <source>
        <dbReference type="Google" id="ProtNLM"/>
    </source>
</evidence>
<sequence>MKHLLISGAGISGLTLACLASRVGIQCTIVERNSLGKMGSGIGGGLGLWPASMAVIASISASAVQEVQARGSWMPNAGYYDREGRKLAGPSSRFSSRFPVLCLDRASLLDILQKYATIIEDGKASVAILENTTIGSLTTSSTGITVTLSTGEIITANLLVACDGIHSTLRPSSIKPKHLGYTYFRANVPLSSTSQWHSKSFESWGQSSTTHTQPLRFGFVPLKNPTGFWFLAVPTTPPSPIKPSGIHASIITESKKKVLLDMVSGWKGPDSDVELMKTLIETAPQILQTDIYKIPNVNAFSWHTYGGRVILLGDSAHATAPNIAQGAGLCIEDASVLVYLLEKLPKDWALVSDNDWKEMSQVYEKMRKTRARVVQGMADFIATVGQVGGVLGWTRNFVMRLSGRLMPRLQAWIFERVVGYSLGGDSKRWYWAPPATKHRGYCILEEVLGKEKVDMLAPHVKEFKTCAGIPRYGTGIVTVERSANWVGKVLGNLMGLPTAMKTETFKARVSALDPAHFTQKWTRVFGFGKPGLQKSYSTTHCVMRDGFLVERVGGILDRVVQLVYTIQIQDNGKRLVFNSCGIRLLQWYLPSRIISSDWVETATDSGWLFDGTISLFGIGKLMRYFGHFEVSPRSVLTQPKNHAIVSGGTGMIGTAVVNSLLLRGWAVTVLTRQSPIKVTHPNPNVEFLKWDAKTGNGWSTAIQSNSVLLNLAGSSVADSLWWTEKVKNQVLESRINAIHAMRDAVAQASARGISPKGFVQASAAGVAGDSGHLVVEDDFEFVHVDSVSRVSNFRPSTCKKIEEAAVESFFDLIPVSVVRIGHVLSHEGGLLPYLRFAAFAGVSKIGTGHQFVPWIHIDDAANGFCTVMENPNKFSGKINLVGPTVATNQQVLKSCRGLGLIRVPEAVFRGALGESSCVILDSERLVPSRLLQSGFHFDYKTVDEAINSF</sequence>
<dbReference type="InterPro" id="IPR036291">
    <property type="entry name" value="NAD(P)-bd_dom_sf"/>
</dbReference>
<dbReference type="InterPro" id="IPR002938">
    <property type="entry name" value="FAD-bd"/>
</dbReference>
<evidence type="ECO:0000256" key="3">
    <source>
        <dbReference type="ARBA" id="ARBA00023002"/>
    </source>
</evidence>
<dbReference type="PANTHER" id="PTHR11092:SF0">
    <property type="entry name" value="EPIMERASE FAMILY PROTEIN SDR39U1"/>
    <property type="match status" value="1"/>
</dbReference>
<evidence type="ECO:0000259" key="6">
    <source>
        <dbReference type="Pfam" id="PF01494"/>
    </source>
</evidence>
<feature type="domain" description="DUF4166" evidence="8">
    <location>
        <begin position="471"/>
        <end position="628"/>
    </location>
</feature>
<protein>
    <recommendedName>
        <fullName evidence="11">FAD-binding domain-containing protein</fullName>
    </recommendedName>
</protein>
<dbReference type="InterPro" id="IPR025311">
    <property type="entry name" value="DUF4166"/>
</dbReference>
<dbReference type="PROSITE" id="PS51257">
    <property type="entry name" value="PROKAR_LIPOPROTEIN"/>
    <property type="match status" value="1"/>
</dbReference>
<keyword evidence="2" id="KW-0274">FAD</keyword>
<keyword evidence="4" id="KW-0732">Signal</keyword>